<keyword evidence="5" id="KW-0812">Transmembrane</keyword>
<dbReference type="GO" id="GO:0032580">
    <property type="term" value="C:Golgi cisterna membrane"/>
    <property type="evidence" value="ECO:0007669"/>
    <property type="project" value="UniProtKB-SubCell"/>
</dbReference>
<dbReference type="InterPro" id="IPR055270">
    <property type="entry name" value="Glyco_tran_10_C"/>
</dbReference>
<dbReference type="GO" id="GO:0046920">
    <property type="term" value="F:alpha-(1-&gt;3)-fucosyltransferase activity"/>
    <property type="evidence" value="ECO:0007669"/>
    <property type="project" value="TreeGrafter"/>
</dbReference>
<evidence type="ECO:0000256" key="1">
    <source>
        <dbReference type="ARBA" id="ARBA00004922"/>
    </source>
</evidence>
<dbReference type="OrthoDB" id="427096at2759"/>
<dbReference type="Gene3D" id="3.40.50.11660">
    <property type="entry name" value="Glycosyl transferase family 10, C-terminal domain"/>
    <property type="match status" value="1"/>
</dbReference>
<proteinExistence type="inferred from homology"/>
<accession>A0A9Q1BVY0</accession>
<keyword evidence="3 5" id="KW-0328">Glycosyltransferase</keyword>
<evidence type="ECO:0000313" key="7">
    <source>
        <dbReference type="EMBL" id="KAJ8033559.1"/>
    </source>
</evidence>
<comment type="pathway">
    <text evidence="1">Protein modification; protein glycosylation.</text>
</comment>
<comment type="subcellular location">
    <subcellularLocation>
        <location evidence="5">Golgi apparatus</location>
        <location evidence="5">Golgi stack membrane</location>
        <topology evidence="5">Single-pass type II membrane protein</topology>
    </subcellularLocation>
</comment>
<evidence type="ECO:0000259" key="6">
    <source>
        <dbReference type="Pfam" id="PF00852"/>
    </source>
</evidence>
<dbReference type="PANTHER" id="PTHR11929:SF145">
    <property type="entry name" value="ALPHA-(1,3)-FUCOSYLTRANSFERASE FUT-1"/>
    <property type="match status" value="1"/>
</dbReference>
<comment type="similarity">
    <text evidence="2 5">Belongs to the glycosyltransferase 10 family.</text>
</comment>
<dbReference type="Proteomes" id="UP001152320">
    <property type="component" value="Chromosome 11"/>
</dbReference>
<dbReference type="FunFam" id="3.40.50.11660:FF:000004">
    <property type="entry name" value="Glycoprotein 3-alpha-L-fucosyltransferase A"/>
    <property type="match status" value="1"/>
</dbReference>
<keyword evidence="5" id="KW-0472">Membrane</keyword>
<dbReference type="SUPFAM" id="SSF53756">
    <property type="entry name" value="UDP-Glycosyltransferase/glycogen phosphorylase"/>
    <property type="match status" value="1"/>
</dbReference>
<reference evidence="7" key="1">
    <citation type="submission" date="2021-10" db="EMBL/GenBank/DDBJ databases">
        <title>Tropical sea cucumber genome reveals ecological adaptation and Cuvierian tubules defense mechanism.</title>
        <authorList>
            <person name="Chen T."/>
        </authorList>
    </citation>
    <scope>NUCLEOTIDE SEQUENCE</scope>
    <source>
        <strain evidence="7">Nanhai2018</strain>
        <tissue evidence="7">Muscle</tissue>
    </source>
</reference>
<keyword evidence="4 5" id="KW-0808">Transferase</keyword>
<comment type="caution">
    <text evidence="7">The sequence shown here is derived from an EMBL/GenBank/DDBJ whole genome shotgun (WGS) entry which is preliminary data.</text>
</comment>
<evidence type="ECO:0000256" key="2">
    <source>
        <dbReference type="ARBA" id="ARBA00008919"/>
    </source>
</evidence>
<keyword evidence="5" id="KW-0333">Golgi apparatus</keyword>
<name>A0A9Q1BVY0_HOLLE</name>
<keyword evidence="8" id="KW-1185">Reference proteome</keyword>
<protein>
    <recommendedName>
        <fullName evidence="5">Fucosyltransferase</fullName>
        <ecNumber evidence="5">2.4.1.-</ecNumber>
    </recommendedName>
</protein>
<dbReference type="PANTHER" id="PTHR11929">
    <property type="entry name" value="ALPHA- 1,3 -FUCOSYLTRANSFERASE"/>
    <property type="match status" value="1"/>
</dbReference>
<organism evidence="7 8">
    <name type="scientific">Holothuria leucospilota</name>
    <name type="common">Black long sea cucumber</name>
    <name type="synonym">Mertensiothuria leucospilota</name>
    <dbReference type="NCBI Taxonomy" id="206669"/>
    <lineage>
        <taxon>Eukaryota</taxon>
        <taxon>Metazoa</taxon>
        <taxon>Echinodermata</taxon>
        <taxon>Eleutherozoa</taxon>
        <taxon>Echinozoa</taxon>
        <taxon>Holothuroidea</taxon>
        <taxon>Aspidochirotacea</taxon>
        <taxon>Aspidochirotida</taxon>
        <taxon>Holothuriidae</taxon>
        <taxon>Holothuria</taxon>
    </lineage>
</organism>
<dbReference type="InterPro" id="IPR038577">
    <property type="entry name" value="GT10-like_C_sf"/>
</dbReference>
<dbReference type="InterPro" id="IPR001503">
    <property type="entry name" value="Glyco_trans_10"/>
</dbReference>
<evidence type="ECO:0000256" key="4">
    <source>
        <dbReference type="ARBA" id="ARBA00022679"/>
    </source>
</evidence>
<dbReference type="Pfam" id="PF00852">
    <property type="entry name" value="Glyco_transf_10"/>
    <property type="match status" value="1"/>
</dbReference>
<evidence type="ECO:0000313" key="8">
    <source>
        <dbReference type="Proteomes" id="UP001152320"/>
    </source>
</evidence>
<sequence>MEMNIRFNLSVTYHPKADISVPYGQFLPSRNKQVGDIYSNFNKKTKLIVWVASNCVTKMWRRSDFAYDLATYLPMDIYGACGTLKCTKDLKRQCKKLFGSYKFYLAMENSCCGGYITEKFWDALTYLEAIPVVVRAPRADYEKLAPNNSFIHADNFGSMKELAKYILKVSNTKALYDSYFQWKRLGKAEQYPLKTAVAFSDHGICRLTEYVKSSNAASLAAQSFDPYGPNWLGGCFECGEQEWLKNYSNFKEMLMIKKQRQNDRILKWSIKL</sequence>
<dbReference type="EC" id="2.4.1.-" evidence="5"/>
<dbReference type="AlphaFoldDB" id="A0A9Q1BVY0"/>
<gene>
    <name evidence="7" type="ORF">HOLleu_23845</name>
</gene>
<evidence type="ECO:0000256" key="3">
    <source>
        <dbReference type="ARBA" id="ARBA00022676"/>
    </source>
</evidence>
<evidence type="ECO:0000256" key="5">
    <source>
        <dbReference type="RuleBase" id="RU003832"/>
    </source>
</evidence>
<feature type="domain" description="Fucosyltransferase C-terminal" evidence="6">
    <location>
        <begin position="42"/>
        <end position="217"/>
    </location>
</feature>
<dbReference type="EMBL" id="JAIZAY010000011">
    <property type="protein sequence ID" value="KAJ8033559.1"/>
    <property type="molecule type" value="Genomic_DNA"/>
</dbReference>